<name>A0A222MZP0_9BACT</name>
<dbReference type="KEGG" id="cavi:CAV_1700"/>
<gene>
    <name evidence="1" type="ORF">CAV_1700</name>
</gene>
<dbReference type="Proteomes" id="UP000201169">
    <property type="component" value="Chromosome"/>
</dbReference>
<dbReference type="SUPFAM" id="SSF53167">
    <property type="entry name" value="Purine and uridine phosphorylases"/>
    <property type="match status" value="1"/>
</dbReference>
<dbReference type="GO" id="GO:0003824">
    <property type="term" value="F:catalytic activity"/>
    <property type="evidence" value="ECO:0007669"/>
    <property type="project" value="InterPro"/>
</dbReference>
<keyword evidence="2" id="KW-1185">Reference proteome</keyword>
<dbReference type="EMBL" id="CP022347">
    <property type="protein sequence ID" value="ASQ31291.1"/>
    <property type="molecule type" value="Genomic_DNA"/>
</dbReference>
<sequence length="179" mass="20145">MSALILCAGGNENFSFAKAIGIGMVQASIKTTELCMQEKPNELIFIGTCGLYDKGELLKIYQSSYAFNVEYSSLANSFYSPIKNEISLNVSYETSHKTNSSNYICQNKEAAKNFAKLGLELENMELFSVLCVAKYFDIKARGILCATNFCDEKAHETFLKNHKEAKDILENFLRERKLI</sequence>
<evidence type="ECO:0000313" key="2">
    <source>
        <dbReference type="Proteomes" id="UP000201169"/>
    </source>
</evidence>
<proteinExistence type="predicted"/>
<dbReference type="AlphaFoldDB" id="A0A222MZP0"/>
<dbReference type="Gene3D" id="3.40.50.1580">
    <property type="entry name" value="Nucleoside phosphorylase domain"/>
    <property type="match status" value="1"/>
</dbReference>
<evidence type="ECO:0000313" key="1">
    <source>
        <dbReference type="EMBL" id="ASQ31291.1"/>
    </source>
</evidence>
<accession>A0A222MZP0</accession>
<dbReference type="InterPro" id="IPR035994">
    <property type="entry name" value="Nucleoside_phosphorylase_sf"/>
</dbReference>
<protein>
    <submittedName>
        <fullName evidence="1">Putative nucleoside phosphorylase</fullName>
    </submittedName>
</protein>
<dbReference type="GO" id="GO:0009116">
    <property type="term" value="P:nucleoside metabolic process"/>
    <property type="evidence" value="ECO:0007669"/>
    <property type="project" value="InterPro"/>
</dbReference>
<reference evidence="1 2" key="1">
    <citation type="submission" date="2017-07" db="EMBL/GenBank/DDBJ databases">
        <title>Analysis of two Campylobacter avium genomes and identification of a novel hippuricase gene.</title>
        <authorList>
            <person name="Miller W.G."/>
            <person name="Chapman M.H."/>
            <person name="Yee E."/>
            <person name="Revez J."/>
            <person name="Bono J.L."/>
            <person name="Rossi M."/>
        </authorList>
    </citation>
    <scope>NUCLEOTIDE SEQUENCE [LARGE SCALE GENOMIC DNA]</scope>
    <source>
        <strain evidence="1 2">LMG 24591</strain>
    </source>
</reference>
<organism evidence="1 2">
    <name type="scientific">Campylobacter avium LMG 24591</name>
    <dbReference type="NCBI Taxonomy" id="522484"/>
    <lineage>
        <taxon>Bacteria</taxon>
        <taxon>Pseudomonadati</taxon>
        <taxon>Campylobacterota</taxon>
        <taxon>Epsilonproteobacteria</taxon>
        <taxon>Campylobacterales</taxon>
        <taxon>Campylobacteraceae</taxon>
        <taxon>Campylobacter</taxon>
    </lineage>
</organism>